<feature type="transmembrane region" description="Helical" evidence="1">
    <location>
        <begin position="539"/>
        <end position="560"/>
    </location>
</feature>
<dbReference type="Pfam" id="PF12400">
    <property type="entry name" value="STIMATE"/>
    <property type="match status" value="1"/>
</dbReference>
<protein>
    <submittedName>
        <fullName evidence="4">FAST kinase leucine-rich domain-containing protein</fullName>
    </submittedName>
</protein>
<dbReference type="EMBL" id="CAMXCT030006740">
    <property type="protein sequence ID" value="CAL4806585.1"/>
    <property type="molecule type" value="Genomic_DNA"/>
</dbReference>
<dbReference type="Proteomes" id="UP001152797">
    <property type="component" value="Unassembled WGS sequence"/>
</dbReference>
<accession>A0A9P1GQY0</accession>
<keyword evidence="4" id="KW-0808">Transferase</keyword>
<feature type="transmembrane region" description="Helical" evidence="1">
    <location>
        <begin position="499"/>
        <end position="519"/>
    </location>
</feature>
<name>A0A9P1GQY0_9DINO</name>
<comment type="caution">
    <text evidence="2">The sequence shown here is derived from an EMBL/GenBank/DDBJ whole genome shotgun (WGS) entry which is preliminary data.</text>
</comment>
<dbReference type="OrthoDB" id="443919at2759"/>
<proteinExistence type="predicted"/>
<evidence type="ECO:0000313" key="3">
    <source>
        <dbReference type="EMBL" id="CAL1172648.1"/>
    </source>
</evidence>
<feature type="transmembrane region" description="Helical" evidence="1">
    <location>
        <begin position="366"/>
        <end position="390"/>
    </location>
</feature>
<dbReference type="GO" id="GO:0016020">
    <property type="term" value="C:membrane"/>
    <property type="evidence" value="ECO:0007669"/>
    <property type="project" value="TreeGrafter"/>
</dbReference>
<keyword evidence="4" id="KW-0418">Kinase</keyword>
<dbReference type="GO" id="GO:0016301">
    <property type="term" value="F:kinase activity"/>
    <property type="evidence" value="ECO:0007669"/>
    <property type="project" value="UniProtKB-KW"/>
</dbReference>
<keyword evidence="1" id="KW-0812">Transmembrane</keyword>
<evidence type="ECO:0000313" key="4">
    <source>
        <dbReference type="EMBL" id="CAL4806585.1"/>
    </source>
</evidence>
<dbReference type="PANTHER" id="PTHR31735">
    <property type="entry name" value="VACUOLAR MEMBRANE PROTEIN YPL162C"/>
    <property type="match status" value="1"/>
</dbReference>
<reference evidence="3" key="2">
    <citation type="submission" date="2024-04" db="EMBL/GenBank/DDBJ databases">
        <authorList>
            <person name="Chen Y."/>
            <person name="Shah S."/>
            <person name="Dougan E. K."/>
            <person name="Thang M."/>
            <person name="Chan C."/>
        </authorList>
    </citation>
    <scope>NUCLEOTIDE SEQUENCE [LARGE SCALE GENOMIC DNA]</scope>
</reference>
<evidence type="ECO:0000313" key="2">
    <source>
        <dbReference type="EMBL" id="CAI4019273.1"/>
    </source>
</evidence>
<evidence type="ECO:0000313" key="5">
    <source>
        <dbReference type="Proteomes" id="UP001152797"/>
    </source>
</evidence>
<evidence type="ECO:0000256" key="1">
    <source>
        <dbReference type="SAM" id="Phobius"/>
    </source>
</evidence>
<dbReference type="AlphaFoldDB" id="A0A9P1GQY0"/>
<dbReference type="PANTHER" id="PTHR31735:SF1">
    <property type="entry name" value="VACUOLAR MEMBRANE PROTEIN YPL162C"/>
    <property type="match status" value="1"/>
</dbReference>
<reference evidence="2" key="1">
    <citation type="submission" date="2022-10" db="EMBL/GenBank/DDBJ databases">
        <authorList>
            <person name="Chen Y."/>
            <person name="Dougan E. K."/>
            <person name="Chan C."/>
            <person name="Rhodes N."/>
            <person name="Thang M."/>
        </authorList>
    </citation>
    <scope>NUCLEOTIDE SEQUENCE</scope>
</reference>
<organism evidence="2">
    <name type="scientific">Cladocopium goreaui</name>
    <dbReference type="NCBI Taxonomy" id="2562237"/>
    <lineage>
        <taxon>Eukaryota</taxon>
        <taxon>Sar</taxon>
        <taxon>Alveolata</taxon>
        <taxon>Dinophyceae</taxon>
        <taxon>Suessiales</taxon>
        <taxon>Symbiodiniaceae</taxon>
        <taxon>Cladocopium</taxon>
    </lineage>
</organism>
<sequence>MKRSPGPLLKVDPALIVHKRLPWQVRKNQLRQRFWDEEVKKSSSKTPSIVVEVSQTARRKRRDPQLWNNLLDQALAAHAELAPQDMASILWSMADARFHHKALVEEFIRSLSFRAGVKSLVTAMLALDRLGLPADSLRAPFLQHLSGQCNDLSFGDLRRVLMALARCTSSVQSEQLREICDAIHEKAEECDPRDLVAVPQHLGRLRFLHPQLMARSIDAISRLISSRLSVAPLDVLRALDGLLMLASLVEGEIHDQLKHLATKCKLLSSRMLQEGSTPDLWSIGSQLLGSEIVNAEVWTLWLAEASDRRLQQHPAESRSQRISRIRRQMMKQWNFSQSLPEELEIVVCGSCHGLESMAESSTKPCIVLPGLYGLLVQLLLFACCIGTLIAKKVVEGGERTWFQFGLDSSKQLIGAGWIHILNLLCAELLGSQMGQGDECEWYWLNIILDTTLGVLIEYLLLRVLTDALNTVLEEGAQDFRTGSYWRGGEFQVIMYAKQLGLWLVIVTFMKLFMVILMILLAKPLTIAAGVCLKPFMDPLLKLLVVMIATPIIMNAFQLWVTDNFIKKREYADQGDNFSRGSVTSLLVGDGRCPRDGAGAGPGVLLQSYRAATVGTRASQSSQSSPSRPQVKACQSNIKIFQIVVQFGMMCMSCVYVFVCVCGCLCVCVCVHLC</sequence>
<keyword evidence="5" id="KW-1185">Reference proteome</keyword>
<dbReference type="EMBL" id="CAMXCT010006740">
    <property type="protein sequence ID" value="CAI4019273.1"/>
    <property type="molecule type" value="Genomic_DNA"/>
</dbReference>
<keyword evidence="1" id="KW-0472">Membrane</keyword>
<keyword evidence="1" id="KW-1133">Transmembrane helix</keyword>
<dbReference type="EMBL" id="CAMXCT020006740">
    <property type="protein sequence ID" value="CAL1172648.1"/>
    <property type="molecule type" value="Genomic_DNA"/>
</dbReference>
<dbReference type="InterPro" id="IPR022127">
    <property type="entry name" value="STIMATE/YPL162C"/>
</dbReference>
<gene>
    <name evidence="2" type="ORF">C1SCF055_LOCUS43784</name>
</gene>